<gene>
    <name evidence="1" type="ORF">QTP70_000505</name>
</gene>
<organism evidence="1 2">
    <name type="scientific">Hemibagrus guttatus</name>
    <dbReference type="NCBI Taxonomy" id="175788"/>
    <lineage>
        <taxon>Eukaryota</taxon>
        <taxon>Metazoa</taxon>
        <taxon>Chordata</taxon>
        <taxon>Craniata</taxon>
        <taxon>Vertebrata</taxon>
        <taxon>Euteleostomi</taxon>
        <taxon>Actinopterygii</taxon>
        <taxon>Neopterygii</taxon>
        <taxon>Teleostei</taxon>
        <taxon>Ostariophysi</taxon>
        <taxon>Siluriformes</taxon>
        <taxon>Bagridae</taxon>
        <taxon>Hemibagrus</taxon>
    </lineage>
</organism>
<evidence type="ECO:0008006" key="3">
    <source>
        <dbReference type="Google" id="ProtNLM"/>
    </source>
</evidence>
<evidence type="ECO:0000313" key="1">
    <source>
        <dbReference type="EMBL" id="KAK3521167.1"/>
    </source>
</evidence>
<reference evidence="1" key="1">
    <citation type="submission" date="2023-06" db="EMBL/GenBank/DDBJ databases">
        <title>Male Hemibagrus guttatus genome.</title>
        <authorList>
            <person name="Bian C."/>
        </authorList>
    </citation>
    <scope>NUCLEOTIDE SEQUENCE</scope>
    <source>
        <strain evidence="1">Male_cb2023</strain>
        <tissue evidence="1">Muscle</tissue>
    </source>
</reference>
<dbReference type="AlphaFoldDB" id="A0AAE0QIG8"/>
<name>A0AAE0QIG8_9TELE</name>
<comment type="caution">
    <text evidence="1">The sequence shown here is derived from an EMBL/GenBank/DDBJ whole genome shotgun (WGS) entry which is preliminary data.</text>
</comment>
<dbReference type="EMBL" id="JAUCMX010000015">
    <property type="protein sequence ID" value="KAK3521167.1"/>
    <property type="molecule type" value="Genomic_DNA"/>
</dbReference>
<proteinExistence type="predicted"/>
<keyword evidence="2" id="KW-1185">Reference proteome</keyword>
<evidence type="ECO:0000313" key="2">
    <source>
        <dbReference type="Proteomes" id="UP001274896"/>
    </source>
</evidence>
<sequence>MKMQCLRQGQRTQIAQRMYFRQGKQRQESQNFVVYQGKTTFRITAGWGIGEQAVPHVAKFIPKGTNLFFDRFFTTVDLLDTLMENGMAEIGTFTKKKISQNECNTTVHQTIKKKKGWASEMVVR</sequence>
<protein>
    <recommendedName>
        <fullName evidence="3">PiggyBac transposable element-derived protein domain-containing protein</fullName>
    </recommendedName>
</protein>
<accession>A0AAE0QIG8</accession>
<dbReference type="Proteomes" id="UP001274896">
    <property type="component" value="Unassembled WGS sequence"/>
</dbReference>